<dbReference type="KEGG" id="soy:115881259"/>
<dbReference type="PANTHER" id="PTHR19446">
    <property type="entry name" value="REVERSE TRANSCRIPTASES"/>
    <property type="match status" value="1"/>
</dbReference>
<feature type="domain" description="Reverse transcriptase" evidence="1">
    <location>
        <begin position="108"/>
        <end position="215"/>
    </location>
</feature>
<accession>A0A6J2XU25</accession>
<dbReference type="CDD" id="cd01650">
    <property type="entry name" value="RT_nLTR_like"/>
    <property type="match status" value="1"/>
</dbReference>
<dbReference type="GO" id="GO:0071897">
    <property type="term" value="P:DNA biosynthetic process"/>
    <property type="evidence" value="ECO:0007669"/>
    <property type="project" value="UniProtKB-ARBA"/>
</dbReference>
<protein>
    <submittedName>
        <fullName evidence="3">Uncharacterized protein LOC115881259</fullName>
    </submittedName>
</protein>
<sequence>MEKWEDHYKQLLTENRTEFKLEGPDLKNAKDIDVNEISVNEIKKALKNSKNGKAAGPGNIFIELIKQGPDILLEILADIFNRCLIKNENIPEDWNLAYISSIFKKGDKKRSSNYRGISLTSSMGRLYGRILKERVEESFEEIEEQGGFRAGRSCTDNIFVLQQIIEKRRARNLDTHLVFIDLEKAYDTVPLKKLFENLVEANVSKTYINAIWNMYKNPKSCEEDADYMFRKLVEEYDRWGLNINLTKTEYLKVGEEQTEDPELHIHEIKRCSEYKYLGSIVSEEGNSKDIYSRVQQESLNHESTKQLYSNRCQTHVTLNPIAQFDTPNTAWNKLKENICKGAKEALRTRTVSHNRRPNIKPWFTLKVKNITREKMSTNTIQEISNSGEPKYLYRNKERD</sequence>
<name>A0A6J2XU25_SITOR</name>
<dbReference type="RefSeq" id="XP_030754536.1">
    <property type="nucleotide sequence ID" value="XM_030898676.1"/>
</dbReference>
<dbReference type="Proteomes" id="UP000504635">
    <property type="component" value="Unplaced"/>
</dbReference>
<dbReference type="InterPro" id="IPR043502">
    <property type="entry name" value="DNA/RNA_pol_sf"/>
</dbReference>
<dbReference type="Pfam" id="PF00078">
    <property type="entry name" value="RVT_1"/>
    <property type="match status" value="1"/>
</dbReference>
<keyword evidence="2" id="KW-1185">Reference proteome</keyword>
<reference evidence="3" key="1">
    <citation type="submission" date="2025-08" db="UniProtKB">
        <authorList>
            <consortium name="RefSeq"/>
        </authorList>
    </citation>
    <scope>IDENTIFICATION</scope>
    <source>
        <tissue evidence="3">Gonads</tissue>
    </source>
</reference>
<dbReference type="GeneID" id="115881259"/>
<organism evidence="2 3">
    <name type="scientific">Sitophilus oryzae</name>
    <name type="common">Rice weevil</name>
    <name type="synonym">Curculio oryzae</name>
    <dbReference type="NCBI Taxonomy" id="7048"/>
    <lineage>
        <taxon>Eukaryota</taxon>
        <taxon>Metazoa</taxon>
        <taxon>Ecdysozoa</taxon>
        <taxon>Arthropoda</taxon>
        <taxon>Hexapoda</taxon>
        <taxon>Insecta</taxon>
        <taxon>Pterygota</taxon>
        <taxon>Neoptera</taxon>
        <taxon>Endopterygota</taxon>
        <taxon>Coleoptera</taxon>
        <taxon>Polyphaga</taxon>
        <taxon>Cucujiformia</taxon>
        <taxon>Curculionidae</taxon>
        <taxon>Dryophthorinae</taxon>
        <taxon>Sitophilus</taxon>
    </lineage>
</organism>
<evidence type="ECO:0000313" key="2">
    <source>
        <dbReference type="Proteomes" id="UP000504635"/>
    </source>
</evidence>
<proteinExistence type="predicted"/>
<dbReference type="OrthoDB" id="425681at2759"/>
<dbReference type="InterPro" id="IPR000477">
    <property type="entry name" value="RT_dom"/>
</dbReference>
<dbReference type="AlphaFoldDB" id="A0A6J2XU25"/>
<evidence type="ECO:0000259" key="1">
    <source>
        <dbReference type="Pfam" id="PF00078"/>
    </source>
</evidence>
<dbReference type="InParanoid" id="A0A6J2XU25"/>
<gene>
    <name evidence="3" type="primary">LOC115881259</name>
</gene>
<evidence type="ECO:0000313" key="3">
    <source>
        <dbReference type="RefSeq" id="XP_030754536.1"/>
    </source>
</evidence>
<dbReference type="SUPFAM" id="SSF56672">
    <property type="entry name" value="DNA/RNA polymerases"/>
    <property type="match status" value="1"/>
</dbReference>